<comment type="similarity">
    <text evidence="5">Belongs to the class-II pyridoxal-phosphate-dependent aminotransferase family. MalY/PatB cystathionine beta-lyase subfamily.</text>
</comment>
<comment type="caution">
    <text evidence="7">The sequence shown here is derived from an EMBL/GenBank/DDBJ whole genome shotgun (WGS) entry which is preliminary data.</text>
</comment>
<dbReference type="GO" id="GO:0047804">
    <property type="term" value="F:cysteine-S-conjugate beta-lyase activity"/>
    <property type="evidence" value="ECO:0007669"/>
    <property type="project" value="UniProtKB-EC"/>
</dbReference>
<sequence length="391" mass="45294">MKYDFNKIVKRDKTNCIKWNFNKKLLGHEDVISMWIADMDFETVPEVTEALIKRAKHGIYGYSSNSDSYYDAIINWMKNRHGWNIKKEWITLSPGVVMAVSALIRTFTHPGDKVVIQKPTYYPFFKCIENNGCHIVDNPLKFDGNRYEIDFEDLDVKLSDSRVKLMILCSPHNPTGRVWTKEELIKVGELCIKHNILIISDEIHSDLVYKEYKHTPFASISQEFRDASITCTAPSKTFNLAGLQTSNIIIPNDKLKKEYELTLENLGINRLNLFGYIACETAYTHGEMWLNELLDYLKENKEFVKKFINEKIPKLKVIEPEGTYLLWIDCRDLNMDINKLKEFMLKDVGVAFDEGYIFGQAGEGFERMNIACPRGILEKALVKMEKAINDI</sequence>
<dbReference type="InterPro" id="IPR004839">
    <property type="entry name" value="Aminotransferase_I/II_large"/>
</dbReference>
<evidence type="ECO:0000313" key="7">
    <source>
        <dbReference type="EMBL" id="NEZ46413.1"/>
    </source>
</evidence>
<evidence type="ECO:0000256" key="4">
    <source>
        <dbReference type="ARBA" id="ARBA00023239"/>
    </source>
</evidence>
<dbReference type="CDD" id="cd00609">
    <property type="entry name" value="AAT_like"/>
    <property type="match status" value="1"/>
</dbReference>
<gene>
    <name evidence="7" type="ORF">FDF74_04190</name>
</gene>
<dbReference type="Gene3D" id="3.90.1150.10">
    <property type="entry name" value="Aspartate Aminotransferase, domain 1"/>
    <property type="match status" value="1"/>
</dbReference>
<keyword evidence="7" id="KW-0808">Transferase</keyword>
<comment type="cofactor">
    <cofactor evidence="1">
        <name>pyridoxal 5'-phosphate</name>
        <dbReference type="ChEBI" id="CHEBI:597326"/>
    </cofactor>
</comment>
<dbReference type="InterPro" id="IPR027619">
    <property type="entry name" value="C-S_lyase_PatB-like"/>
</dbReference>
<reference evidence="7 8" key="1">
    <citation type="submission" date="2019-04" db="EMBL/GenBank/DDBJ databases">
        <title>Genome sequencing of Clostridium botulinum Groups I-IV and Clostridium butyricum.</title>
        <authorList>
            <person name="Brunt J."/>
            <person name="Van Vliet A.H.M."/>
            <person name="Stringer S.C."/>
            <person name="Carter A.T."/>
            <person name="Peck M.W."/>
        </authorList>
    </citation>
    <scope>NUCLEOTIDE SEQUENCE [LARGE SCALE GENOMIC DNA]</scope>
    <source>
        <strain evidence="7 8">IFR 18/094</strain>
    </source>
</reference>
<dbReference type="EMBL" id="SXDP01000002">
    <property type="protein sequence ID" value="NEZ46413.1"/>
    <property type="molecule type" value="Genomic_DNA"/>
</dbReference>
<dbReference type="Proteomes" id="UP000473885">
    <property type="component" value="Unassembled WGS sequence"/>
</dbReference>
<dbReference type="PANTHER" id="PTHR43525">
    <property type="entry name" value="PROTEIN MALY"/>
    <property type="match status" value="1"/>
</dbReference>
<dbReference type="Pfam" id="PF00155">
    <property type="entry name" value="Aminotran_1_2"/>
    <property type="match status" value="1"/>
</dbReference>
<evidence type="ECO:0000256" key="5">
    <source>
        <dbReference type="ARBA" id="ARBA00037974"/>
    </source>
</evidence>
<evidence type="ECO:0000259" key="6">
    <source>
        <dbReference type="Pfam" id="PF00155"/>
    </source>
</evidence>
<name>A0A6M0R860_9CLOT</name>
<dbReference type="GO" id="GO:0030170">
    <property type="term" value="F:pyridoxal phosphate binding"/>
    <property type="evidence" value="ECO:0007669"/>
    <property type="project" value="InterPro"/>
</dbReference>
<keyword evidence="3" id="KW-0663">Pyridoxal phosphate</keyword>
<dbReference type="InterPro" id="IPR015422">
    <property type="entry name" value="PyrdxlP-dep_Trfase_small"/>
</dbReference>
<dbReference type="EC" id="4.4.1.13" evidence="2"/>
<dbReference type="RefSeq" id="WP_163248642.1">
    <property type="nucleotide sequence ID" value="NZ_SXDP01000002.1"/>
</dbReference>
<keyword evidence="8" id="KW-1185">Reference proteome</keyword>
<dbReference type="AlphaFoldDB" id="A0A6M0R860"/>
<dbReference type="InterPro" id="IPR015424">
    <property type="entry name" value="PyrdxlP-dep_Trfase"/>
</dbReference>
<dbReference type="Gene3D" id="3.40.640.10">
    <property type="entry name" value="Type I PLP-dependent aspartate aminotransferase-like (Major domain)"/>
    <property type="match status" value="1"/>
</dbReference>
<evidence type="ECO:0000256" key="2">
    <source>
        <dbReference type="ARBA" id="ARBA00012224"/>
    </source>
</evidence>
<dbReference type="NCBIfam" id="TIGR04350">
    <property type="entry name" value="C_S_lyase_PatB"/>
    <property type="match status" value="1"/>
</dbReference>
<dbReference type="PANTHER" id="PTHR43525:SF1">
    <property type="entry name" value="PROTEIN MALY"/>
    <property type="match status" value="1"/>
</dbReference>
<dbReference type="InterPro" id="IPR015421">
    <property type="entry name" value="PyrdxlP-dep_Trfase_major"/>
</dbReference>
<keyword evidence="7" id="KW-0032">Aminotransferase</keyword>
<dbReference type="GO" id="GO:0008483">
    <property type="term" value="F:transaminase activity"/>
    <property type="evidence" value="ECO:0007669"/>
    <property type="project" value="UniProtKB-KW"/>
</dbReference>
<accession>A0A6M0R860</accession>
<evidence type="ECO:0000256" key="1">
    <source>
        <dbReference type="ARBA" id="ARBA00001933"/>
    </source>
</evidence>
<evidence type="ECO:0000313" key="8">
    <source>
        <dbReference type="Proteomes" id="UP000473885"/>
    </source>
</evidence>
<proteinExistence type="inferred from homology"/>
<dbReference type="SUPFAM" id="SSF53383">
    <property type="entry name" value="PLP-dependent transferases"/>
    <property type="match status" value="1"/>
</dbReference>
<keyword evidence="4" id="KW-0456">Lyase</keyword>
<dbReference type="InterPro" id="IPR051798">
    <property type="entry name" value="Class-II_PLP-Dep_Aminotrans"/>
</dbReference>
<evidence type="ECO:0000256" key="3">
    <source>
        <dbReference type="ARBA" id="ARBA00022898"/>
    </source>
</evidence>
<organism evidence="7 8">
    <name type="scientific">Clostridium niameyense</name>
    <dbReference type="NCBI Taxonomy" id="1622073"/>
    <lineage>
        <taxon>Bacteria</taxon>
        <taxon>Bacillati</taxon>
        <taxon>Bacillota</taxon>
        <taxon>Clostridia</taxon>
        <taxon>Eubacteriales</taxon>
        <taxon>Clostridiaceae</taxon>
        <taxon>Clostridium</taxon>
    </lineage>
</organism>
<feature type="domain" description="Aminotransferase class I/classII large" evidence="6">
    <location>
        <begin position="30"/>
        <end position="380"/>
    </location>
</feature>
<protein>
    <recommendedName>
        <fullName evidence="2">cysteine-S-conjugate beta-lyase</fullName>
        <ecNumber evidence="2">4.4.1.13</ecNumber>
    </recommendedName>
</protein>